<name>A0ABS5B5V4_9STRE</name>
<keyword evidence="2" id="KW-1185">Reference proteome</keyword>
<comment type="caution">
    <text evidence="1">The sequence shown here is derived from an EMBL/GenBank/DDBJ whole genome shotgun (WGS) entry which is preliminary data.</text>
</comment>
<protein>
    <recommendedName>
        <fullName evidence="3">WXG100 family type VII secretion target</fullName>
    </recommendedName>
</protein>
<dbReference type="Proteomes" id="UP001519296">
    <property type="component" value="Unassembled WGS sequence"/>
</dbReference>
<dbReference type="RefSeq" id="WP_209628976.1">
    <property type="nucleotide sequence ID" value="NZ_PRDG01000006.1"/>
</dbReference>
<accession>A0ABS5B5V4</accession>
<reference evidence="1 2" key="1">
    <citation type="submission" date="2018-02" db="EMBL/GenBank/DDBJ databases">
        <title>Draft genome sequence of Streptococcus oricebi CCUG 70868T type strain.</title>
        <authorList>
            <person name="Mendez V."/>
            <person name="Salva-Serra F."/>
            <person name="Jaen-Luchoro D."/>
            <person name="Gonzales-Siles L."/>
            <person name="Karlsson R."/>
            <person name="Engstrom-Jakobsson H."/>
            <person name="Busquets A."/>
            <person name="Gomila M."/>
            <person name="Pineiro-Iglesias B."/>
            <person name="Bennasar-Figueras A."/>
            <person name="Seeger M."/>
            <person name="Moore E."/>
        </authorList>
    </citation>
    <scope>NUCLEOTIDE SEQUENCE [LARGE SCALE GENOMIC DNA]</scope>
    <source>
        <strain evidence="1 2">CCUG 70868</strain>
    </source>
</reference>
<dbReference type="EMBL" id="PRDG01000006">
    <property type="protein sequence ID" value="MBP2624205.1"/>
    <property type="molecule type" value="Genomic_DNA"/>
</dbReference>
<evidence type="ECO:0000313" key="1">
    <source>
        <dbReference type="EMBL" id="MBP2624205.1"/>
    </source>
</evidence>
<gene>
    <name evidence="1" type="ORF">C4K46_09680</name>
</gene>
<organism evidence="1 2">
    <name type="scientific">Streptococcus oricebi</name>
    <dbReference type="NCBI Taxonomy" id="1547447"/>
    <lineage>
        <taxon>Bacteria</taxon>
        <taxon>Bacillati</taxon>
        <taxon>Bacillota</taxon>
        <taxon>Bacilli</taxon>
        <taxon>Lactobacillales</taxon>
        <taxon>Streptococcaceae</taxon>
        <taxon>Streptococcus</taxon>
    </lineage>
</organism>
<evidence type="ECO:0008006" key="3">
    <source>
        <dbReference type="Google" id="ProtNLM"/>
    </source>
</evidence>
<sequence>MNTNINDYQDRYTADTVVYDNSNLANLLAEAKAAKNLIQTSIPNHITQMESQDKLWKGKAKKEYLGLKDLLKQYQGDFAEAVAELETTIAGLETLLNSTAEAKAIKEIEQG</sequence>
<evidence type="ECO:0000313" key="2">
    <source>
        <dbReference type="Proteomes" id="UP001519296"/>
    </source>
</evidence>
<proteinExistence type="predicted"/>